<gene>
    <name evidence="1" type="ORF">LX24_00213</name>
</gene>
<comment type="caution">
    <text evidence="1">The sequence shown here is derived from an EMBL/GenBank/DDBJ whole genome shotgun (WGS) entry which is preliminary data.</text>
</comment>
<evidence type="ECO:0000313" key="2">
    <source>
        <dbReference type="Proteomes" id="UP000323166"/>
    </source>
</evidence>
<name>A0A5S4ZYW4_9FIRM</name>
<proteinExistence type="predicted"/>
<dbReference type="EMBL" id="VNHM01000001">
    <property type="protein sequence ID" value="TYO97929.1"/>
    <property type="molecule type" value="Genomic_DNA"/>
</dbReference>
<dbReference type="RefSeq" id="WP_166510283.1">
    <property type="nucleotide sequence ID" value="NZ_VNHM01000001.1"/>
</dbReference>
<dbReference type="InterPro" id="IPR019613">
    <property type="entry name" value="DUF4198"/>
</dbReference>
<dbReference type="Pfam" id="PF10670">
    <property type="entry name" value="DUF4198"/>
    <property type="match status" value="1"/>
</dbReference>
<dbReference type="AlphaFoldDB" id="A0A5S4ZYW4"/>
<keyword evidence="2" id="KW-1185">Reference proteome</keyword>
<dbReference type="Proteomes" id="UP000323166">
    <property type="component" value="Unassembled WGS sequence"/>
</dbReference>
<sequence length="211" mass="23208">MTEKPAVRQALWLEPTHLHFHHGDNIEVKILRGRAMKRDGAGDSALWKGYVMDPGGAEIPAQITPARDGSPPVLVFNCDHEGIYTVQVESEEVANAKLWARVLVPVGHHVHGHGAVLNRGLEIIPENYTEFHPGDTINLTVLDDGVPLAGARLQATYHFYEGTGFAHNLTADEQGKVQFVFDAMGHWLFQVDKATGDHYGIATLVIPGVRR</sequence>
<accession>A0A5S4ZYW4</accession>
<protein>
    <submittedName>
        <fullName evidence="1">Uncharacterized protein DUF4198</fullName>
    </submittedName>
</protein>
<organism evidence="1 2">
    <name type="scientific">Desulfallas thermosapovorans DSM 6562</name>
    <dbReference type="NCBI Taxonomy" id="1121431"/>
    <lineage>
        <taxon>Bacteria</taxon>
        <taxon>Bacillati</taxon>
        <taxon>Bacillota</taxon>
        <taxon>Clostridia</taxon>
        <taxon>Eubacteriales</taxon>
        <taxon>Desulfallaceae</taxon>
        <taxon>Desulfallas</taxon>
    </lineage>
</organism>
<reference evidence="1 2" key="1">
    <citation type="submission" date="2019-07" db="EMBL/GenBank/DDBJ databases">
        <title>Genomic Encyclopedia of Type Strains, Phase I: the one thousand microbial genomes (KMG-I) project.</title>
        <authorList>
            <person name="Kyrpides N."/>
        </authorList>
    </citation>
    <scope>NUCLEOTIDE SEQUENCE [LARGE SCALE GENOMIC DNA]</scope>
    <source>
        <strain evidence="1 2">DSM 6562</strain>
    </source>
</reference>
<evidence type="ECO:0000313" key="1">
    <source>
        <dbReference type="EMBL" id="TYO97929.1"/>
    </source>
</evidence>